<accession>A0A7X3EZZ0</accession>
<gene>
    <name evidence="1" type="ORF">F9Z43_05685</name>
</gene>
<dbReference type="AlphaFoldDB" id="A0A7X3EZZ0"/>
<evidence type="ECO:0000313" key="1">
    <source>
        <dbReference type="EMBL" id="MVF48841.1"/>
    </source>
</evidence>
<comment type="caution">
    <text evidence="1">The sequence shown here is derived from an EMBL/GenBank/DDBJ whole genome shotgun (WGS) entry which is preliminary data.</text>
</comment>
<organism evidence="1 2">
    <name type="scientific">Pseudomonas monteilii</name>
    <dbReference type="NCBI Taxonomy" id="76759"/>
    <lineage>
        <taxon>Bacteria</taxon>
        <taxon>Pseudomonadati</taxon>
        <taxon>Pseudomonadota</taxon>
        <taxon>Gammaproteobacteria</taxon>
        <taxon>Pseudomonadales</taxon>
        <taxon>Pseudomonadaceae</taxon>
        <taxon>Pseudomonas</taxon>
    </lineage>
</organism>
<protein>
    <submittedName>
        <fullName evidence="1">Uncharacterized protein</fullName>
    </submittedName>
</protein>
<sequence>MHIRRAPRRQPAARLPMHLELLASFSADIESWRARLLCTPHVWRRLPPMRAFASLSHQDETPEAWSYVTC</sequence>
<reference evidence="1 2" key="1">
    <citation type="submission" date="2019-10" db="EMBL/GenBank/DDBJ databases">
        <title>XDR Pseudomonas monteilii producing IMP-16 from LCR.</title>
        <authorList>
            <person name="Ballaben A."/>
            <person name="Doi Y."/>
        </authorList>
    </citation>
    <scope>NUCLEOTIDE SEQUENCE [LARGE SCALE GENOMIC DNA]</scope>
    <source>
        <strain evidence="1 2">597/14</strain>
    </source>
</reference>
<proteinExistence type="predicted"/>
<evidence type="ECO:0000313" key="2">
    <source>
        <dbReference type="Proteomes" id="UP000440965"/>
    </source>
</evidence>
<dbReference type="EMBL" id="WEIK01000004">
    <property type="protein sequence ID" value="MVF48841.1"/>
    <property type="molecule type" value="Genomic_DNA"/>
</dbReference>
<dbReference type="Proteomes" id="UP000440965">
    <property type="component" value="Unassembled WGS sequence"/>
</dbReference>
<name>A0A7X3EZZ0_9PSED</name>